<feature type="transmembrane region" description="Helical" evidence="1">
    <location>
        <begin position="349"/>
        <end position="368"/>
    </location>
</feature>
<evidence type="ECO:0000313" key="3">
    <source>
        <dbReference type="Proteomes" id="UP000789803"/>
    </source>
</evidence>
<dbReference type="Proteomes" id="UP000789803">
    <property type="component" value="Unassembled WGS sequence"/>
</dbReference>
<dbReference type="RefSeq" id="WP_229932410.1">
    <property type="nucleotide sequence ID" value="NZ_CAJHOF010000004.1"/>
</dbReference>
<dbReference type="EMBL" id="CAJHOF010000004">
    <property type="protein sequence ID" value="CAD7287710.1"/>
    <property type="molecule type" value="Genomic_DNA"/>
</dbReference>
<dbReference type="Pfam" id="PF16149">
    <property type="entry name" value="DUF4857"/>
    <property type="match status" value="1"/>
</dbReference>
<gene>
    <name evidence="2" type="ORF">LMG7974_00590</name>
</gene>
<feature type="transmembrane region" description="Helical" evidence="1">
    <location>
        <begin position="380"/>
        <end position="400"/>
    </location>
</feature>
<evidence type="ECO:0000313" key="2">
    <source>
        <dbReference type="EMBL" id="CAD7287710.1"/>
    </source>
</evidence>
<accession>A0ABM8Q4K4</accession>
<keyword evidence="3" id="KW-1185">Reference proteome</keyword>
<keyword evidence="1" id="KW-0812">Transmembrane</keyword>
<keyword evidence="1" id="KW-1133">Transmembrane helix</keyword>
<organism evidence="2 3">
    <name type="scientific">Campylobacter majalis</name>
    <dbReference type="NCBI Taxonomy" id="2790656"/>
    <lineage>
        <taxon>Bacteria</taxon>
        <taxon>Pseudomonadati</taxon>
        <taxon>Campylobacterota</taxon>
        <taxon>Epsilonproteobacteria</taxon>
        <taxon>Campylobacterales</taxon>
        <taxon>Campylobacteraceae</taxon>
        <taxon>Campylobacter</taxon>
    </lineage>
</organism>
<feature type="transmembrane region" description="Helical" evidence="1">
    <location>
        <begin position="6"/>
        <end position="28"/>
    </location>
</feature>
<evidence type="ECO:0008006" key="4">
    <source>
        <dbReference type="Google" id="ProtNLM"/>
    </source>
</evidence>
<evidence type="ECO:0000256" key="1">
    <source>
        <dbReference type="SAM" id="Phobius"/>
    </source>
</evidence>
<keyword evidence="1" id="KW-0472">Membrane</keyword>
<protein>
    <recommendedName>
        <fullName evidence="4">DUF4857 domain-containing protein</fullName>
    </recommendedName>
</protein>
<comment type="caution">
    <text evidence="2">The sequence shown here is derived from an EMBL/GenBank/DDBJ whole genome shotgun (WGS) entry which is preliminary data.</text>
</comment>
<proteinExistence type="predicted"/>
<reference evidence="2 3" key="1">
    <citation type="submission" date="2020-11" db="EMBL/GenBank/DDBJ databases">
        <authorList>
            <person name="Peeters C."/>
        </authorList>
    </citation>
    <scope>NUCLEOTIDE SEQUENCE [LARGE SCALE GENOMIC DNA]</scope>
    <source>
        <strain evidence="2 3">LMG 7974</strain>
    </source>
</reference>
<dbReference type="InterPro" id="IPR032333">
    <property type="entry name" value="DUF4857"/>
</dbReference>
<name>A0ABM8Q4K4_9BACT</name>
<sequence length="404" mass="47733">MKITNLIIMIFTSLVFSYFIPHFINLGLSEKRDTQKVRYSAVIDDFIKSTTLKDTRESRYEILKTGEIIDEARYYELLPFSYYTMLIQNNKFPQKFSHYAQNPRLIRQNIQYLSLRAISNKISYIPLYTLINTKSEFDMMEYMPFVFRFDLQNIQVIDLLTNSINLEKTEKLNDELKGLNFAYPAKQYFTNPSIRKAFDEGAFIVDNDDKIYHLKQIDGKLILKYTNIIKPDIINIIISEDLRREFYGLIVTKNDTGLIDYDYNIIDLNLSQYDPFNANLNFNISPVDKIVTITTKDNIYTKVMDLNYAKINENDFKLDKLQSKRYIKAYFLPFELKISQPSYFYKFEFVNFSKIGFCLSILMAILYFAYRLKFNSQRDIYGTAVVVIFGLYGLISTIFFKEKA</sequence>